<keyword evidence="2" id="KW-0040">ANK repeat</keyword>
<name>A0A2K3D451_CHLRE</name>
<dbReference type="InterPro" id="IPR044515">
    <property type="entry name" value="ABTB1"/>
</dbReference>
<dbReference type="ExpressionAtlas" id="A0A2K3D451">
    <property type="expression patterns" value="baseline and differential"/>
</dbReference>
<dbReference type="InParanoid" id="A0A2K3D451"/>
<feature type="region of interest" description="Disordered" evidence="3">
    <location>
        <begin position="187"/>
        <end position="227"/>
    </location>
</feature>
<feature type="compositionally biased region" description="Gly residues" evidence="3">
    <location>
        <begin position="484"/>
        <end position="498"/>
    </location>
</feature>
<gene>
    <name evidence="4" type="ORF">CHLRE_12g520900v5</name>
</gene>
<sequence>MPKRSDSGPQEIELWLDESSEVSTLSLVNRDGKAALLNPGREEVTMFNGDGSAGSPFCIGESASIGYMSGHNIGIGCFESGTVLAPKQLPPGQLACLAADGKGSVYACIRAPKEDSPERIFKVVVAGSGAGKVPTHIASLRQHARAACMAFHPPSNSLIIGTDNHGLFSVGVSGSKAQAVQLELEEVSDGDDLESTGGGDDSDNEGAWGDDGGFSDDDDGSDGGVEPEWPGIRISGVAVDTHGCLIVADAYERGRGWGPVGSRALIGRVSRFQLAGAQAGACVLRGRETLLKGMGSVLQHLHVLACGFLAALAFDKLQQFKPEGVAPWFWRLPPPPRDAEGAGTSAAAGAKRAGGGHVADGHARKLAGMFLGGGSAADVVELHVGKTAGGPAMTFSIHRAVLTGGCSWLASGLAKSTGALKATSEQQKALDGMLPQVFAVVLAYVYSGGVDFEGVAADHPAAALATASAAAGGKAAGGSKAAAGKGGAGKKGGKGGAGVGASNSGDGAVVAAGSSGALELAKAVAVAAERLQLPGLREAAEAYLTSQVSPDTLGPLLTWATAAPGQQLGGGLQELVSRLKAWAVEHEGDMSEAQLQALPAALVKELYVGSVKRRRTGK</sequence>
<evidence type="ECO:0000313" key="4">
    <source>
        <dbReference type="EMBL" id="PNW75291.1"/>
    </source>
</evidence>
<evidence type="ECO:0000256" key="3">
    <source>
        <dbReference type="SAM" id="MobiDB-lite"/>
    </source>
</evidence>
<dbReference type="PANTHER" id="PTHR46231">
    <property type="entry name" value="ANKYRIN REPEAT AND BTB/POZ DOMAIN-CONTAINING PROTEIN 1"/>
    <property type="match status" value="1"/>
</dbReference>
<dbReference type="OrthoDB" id="10458082at2759"/>
<evidence type="ECO:0000256" key="2">
    <source>
        <dbReference type="ARBA" id="ARBA00023043"/>
    </source>
</evidence>
<dbReference type="RefSeq" id="XP_042918472.1">
    <property type="nucleotide sequence ID" value="XM_043068377.1"/>
</dbReference>
<evidence type="ECO:0000256" key="1">
    <source>
        <dbReference type="ARBA" id="ARBA00022737"/>
    </source>
</evidence>
<keyword evidence="1" id="KW-0677">Repeat</keyword>
<dbReference type="KEGG" id="cre:CHLRE_12g520900v5"/>
<reference evidence="4 5" key="1">
    <citation type="journal article" date="2007" name="Science">
        <title>The Chlamydomonas genome reveals the evolution of key animal and plant functions.</title>
        <authorList>
            <person name="Merchant S.S."/>
            <person name="Prochnik S.E."/>
            <person name="Vallon O."/>
            <person name="Harris E.H."/>
            <person name="Karpowicz S.J."/>
            <person name="Witman G.B."/>
            <person name="Terry A."/>
            <person name="Salamov A."/>
            <person name="Fritz-Laylin L.K."/>
            <person name="Marechal-Drouard L."/>
            <person name="Marshall W.F."/>
            <person name="Qu L.H."/>
            <person name="Nelson D.R."/>
            <person name="Sanderfoot A.A."/>
            <person name="Spalding M.H."/>
            <person name="Kapitonov V.V."/>
            <person name="Ren Q."/>
            <person name="Ferris P."/>
            <person name="Lindquist E."/>
            <person name="Shapiro H."/>
            <person name="Lucas S.M."/>
            <person name="Grimwood J."/>
            <person name="Schmutz J."/>
            <person name="Cardol P."/>
            <person name="Cerutti H."/>
            <person name="Chanfreau G."/>
            <person name="Chen C.L."/>
            <person name="Cognat V."/>
            <person name="Croft M.T."/>
            <person name="Dent R."/>
            <person name="Dutcher S."/>
            <person name="Fernandez E."/>
            <person name="Fukuzawa H."/>
            <person name="Gonzalez-Ballester D."/>
            <person name="Gonzalez-Halphen D."/>
            <person name="Hallmann A."/>
            <person name="Hanikenne M."/>
            <person name="Hippler M."/>
            <person name="Inwood W."/>
            <person name="Jabbari K."/>
            <person name="Kalanon M."/>
            <person name="Kuras R."/>
            <person name="Lefebvre P.A."/>
            <person name="Lemaire S.D."/>
            <person name="Lobanov A.V."/>
            <person name="Lohr M."/>
            <person name="Manuell A."/>
            <person name="Meier I."/>
            <person name="Mets L."/>
            <person name="Mittag M."/>
            <person name="Mittelmeier T."/>
            <person name="Moroney J.V."/>
            <person name="Moseley J."/>
            <person name="Napoli C."/>
            <person name="Nedelcu A.M."/>
            <person name="Niyogi K."/>
            <person name="Novoselov S.V."/>
            <person name="Paulsen I.T."/>
            <person name="Pazour G."/>
            <person name="Purton S."/>
            <person name="Ral J.P."/>
            <person name="Riano-Pachon D.M."/>
            <person name="Riekhof W."/>
            <person name="Rymarquis L."/>
            <person name="Schroda M."/>
            <person name="Stern D."/>
            <person name="Umen J."/>
            <person name="Willows R."/>
            <person name="Wilson N."/>
            <person name="Zimmer S.L."/>
            <person name="Allmer J."/>
            <person name="Balk J."/>
            <person name="Bisova K."/>
            <person name="Chen C.J."/>
            <person name="Elias M."/>
            <person name="Gendler K."/>
            <person name="Hauser C."/>
            <person name="Lamb M.R."/>
            <person name="Ledford H."/>
            <person name="Long J.C."/>
            <person name="Minagawa J."/>
            <person name="Page M.D."/>
            <person name="Pan J."/>
            <person name="Pootakham W."/>
            <person name="Roje S."/>
            <person name="Rose A."/>
            <person name="Stahlberg E."/>
            <person name="Terauchi A.M."/>
            <person name="Yang P."/>
            <person name="Ball S."/>
            <person name="Bowler C."/>
            <person name="Dieckmann C.L."/>
            <person name="Gladyshev V.N."/>
            <person name="Green P."/>
            <person name="Jorgensen R."/>
            <person name="Mayfield S."/>
            <person name="Mueller-Roeber B."/>
            <person name="Rajamani S."/>
            <person name="Sayre R.T."/>
            <person name="Brokstein P."/>
            <person name="Dubchak I."/>
            <person name="Goodstein D."/>
            <person name="Hornick L."/>
            <person name="Huang Y.W."/>
            <person name="Jhaveri J."/>
            <person name="Luo Y."/>
            <person name="Martinez D."/>
            <person name="Ngau W.C."/>
            <person name="Otillar B."/>
            <person name="Poliakov A."/>
            <person name="Porter A."/>
            <person name="Szajkowski L."/>
            <person name="Werner G."/>
            <person name="Zhou K."/>
            <person name="Grigoriev I.V."/>
            <person name="Rokhsar D.S."/>
            <person name="Grossman A.R."/>
        </authorList>
    </citation>
    <scope>NUCLEOTIDE SEQUENCE [LARGE SCALE GENOMIC DNA]</scope>
    <source>
        <strain evidence="5">CC-503</strain>
    </source>
</reference>
<dbReference type="PaxDb" id="3055-EDP00749"/>
<accession>A0A2K3D451</accession>
<feature type="region of interest" description="Disordered" evidence="3">
    <location>
        <begin position="479"/>
        <end position="498"/>
    </location>
</feature>
<dbReference type="EMBL" id="CM008973">
    <property type="protein sequence ID" value="PNW75291.1"/>
    <property type="molecule type" value="Genomic_DNA"/>
</dbReference>
<dbReference type="Gramene" id="PNW75291">
    <property type="protein sequence ID" value="PNW75291"/>
    <property type="gene ID" value="CHLRE_12g520900v5"/>
</dbReference>
<dbReference type="Gene3D" id="3.30.710.10">
    <property type="entry name" value="Potassium Channel Kv1.1, Chain A"/>
    <property type="match status" value="1"/>
</dbReference>
<evidence type="ECO:0008006" key="6">
    <source>
        <dbReference type="Google" id="ProtNLM"/>
    </source>
</evidence>
<dbReference type="InterPro" id="IPR011333">
    <property type="entry name" value="SKP1/BTB/POZ_sf"/>
</dbReference>
<dbReference type="GeneID" id="5722582"/>
<organism evidence="4 5">
    <name type="scientific">Chlamydomonas reinhardtii</name>
    <name type="common">Chlamydomonas smithii</name>
    <dbReference type="NCBI Taxonomy" id="3055"/>
    <lineage>
        <taxon>Eukaryota</taxon>
        <taxon>Viridiplantae</taxon>
        <taxon>Chlorophyta</taxon>
        <taxon>core chlorophytes</taxon>
        <taxon>Chlorophyceae</taxon>
        <taxon>CS clade</taxon>
        <taxon>Chlamydomonadales</taxon>
        <taxon>Chlamydomonadaceae</taxon>
        <taxon>Chlamydomonas</taxon>
    </lineage>
</organism>
<dbReference type="Proteomes" id="UP000006906">
    <property type="component" value="Chromosome 12"/>
</dbReference>
<evidence type="ECO:0000313" key="5">
    <source>
        <dbReference type="Proteomes" id="UP000006906"/>
    </source>
</evidence>
<proteinExistence type="predicted"/>
<dbReference type="AlphaFoldDB" id="A0A2K3D451"/>
<dbReference type="SUPFAM" id="SSF63829">
    <property type="entry name" value="Calcium-dependent phosphotriesterase"/>
    <property type="match status" value="1"/>
</dbReference>
<dbReference type="CDD" id="cd18186">
    <property type="entry name" value="BTB_POZ_ZBTB_KLHL-like"/>
    <property type="match status" value="1"/>
</dbReference>
<feature type="compositionally biased region" description="Acidic residues" evidence="3">
    <location>
        <begin position="187"/>
        <end position="204"/>
    </location>
</feature>
<dbReference type="PANTHER" id="PTHR46231:SF1">
    <property type="entry name" value="ANKYRIN REPEAT AND BTB_POZ DOMAIN-CONTAINING PROTEIN 1"/>
    <property type="match status" value="1"/>
</dbReference>
<keyword evidence="5" id="KW-1185">Reference proteome</keyword>
<protein>
    <recommendedName>
        <fullName evidence="6">BTB domain-containing protein</fullName>
    </recommendedName>
</protein>